<comment type="subcellular location">
    <subcellularLocation>
        <location evidence="1">Membrane</location>
        <topology evidence="1">Multi-pass membrane protein</topology>
    </subcellularLocation>
</comment>
<evidence type="ECO:0000259" key="8">
    <source>
        <dbReference type="Pfam" id="PF20684"/>
    </source>
</evidence>
<organism evidence="9 10">
    <name type="scientific">Fusarium austroafricanum</name>
    <dbReference type="NCBI Taxonomy" id="2364996"/>
    <lineage>
        <taxon>Eukaryota</taxon>
        <taxon>Fungi</taxon>
        <taxon>Dikarya</taxon>
        <taxon>Ascomycota</taxon>
        <taxon>Pezizomycotina</taxon>
        <taxon>Sordariomycetes</taxon>
        <taxon>Hypocreomycetidae</taxon>
        <taxon>Hypocreales</taxon>
        <taxon>Nectriaceae</taxon>
        <taxon>Fusarium</taxon>
        <taxon>Fusarium concolor species complex</taxon>
    </lineage>
</organism>
<dbReference type="GO" id="GO:0016020">
    <property type="term" value="C:membrane"/>
    <property type="evidence" value="ECO:0007669"/>
    <property type="project" value="UniProtKB-SubCell"/>
</dbReference>
<feature type="transmembrane region" description="Helical" evidence="7">
    <location>
        <begin position="164"/>
        <end position="192"/>
    </location>
</feature>
<feature type="domain" description="Rhodopsin" evidence="8">
    <location>
        <begin position="29"/>
        <end position="267"/>
    </location>
</feature>
<dbReference type="EMBL" id="JAADJG010000135">
    <property type="protein sequence ID" value="KAF4454067.1"/>
    <property type="molecule type" value="Genomic_DNA"/>
</dbReference>
<dbReference type="PANTHER" id="PTHR33048">
    <property type="entry name" value="PTH11-LIKE INTEGRAL MEMBRANE PROTEIN (AFU_ORTHOLOGUE AFUA_5G11245)"/>
    <property type="match status" value="1"/>
</dbReference>
<keyword evidence="4 7" id="KW-0472">Membrane</keyword>
<name>A0A8H4PAT4_9HYPO</name>
<feature type="region of interest" description="Disordered" evidence="6">
    <location>
        <begin position="338"/>
        <end position="363"/>
    </location>
</feature>
<keyword evidence="3 7" id="KW-1133">Transmembrane helix</keyword>
<evidence type="ECO:0000256" key="6">
    <source>
        <dbReference type="SAM" id="MobiDB-lite"/>
    </source>
</evidence>
<sequence length="363" mass="40742">MAATIENRGPELMAVNIVFLVMAGITCILRAYVRCFMVKAFRMDDWLMILAMVFFTLYGTFSNTGVTYGTGRHHDDLEPAAITSAMMCWWFCFLWYCLTMVSCKLSIGYFLLAVANSKPQRWIIYLAMFSTALSGIIFFFVTLFQCHPISFFWNKDQSGSCVDAGVIIGLATLYSVFAVLSDFVFALLPAFIIWNLQLHKRTKYALIPLLAMGCVASAAVITRFPYLPYFRKPDYLWNTTDIAIWSTIEQGLAITASSMATLRPLIKLVAFRFGFTSKPFSGPSGYRSSRAPGPGTPADFSRNKAYTLTSVNRQEAPSSFPMDMEVGIKREIKWEVEVSTTPSNESQEQLNSPSSWRNKPAAT</sequence>
<feature type="transmembrane region" description="Helical" evidence="7">
    <location>
        <begin position="12"/>
        <end position="33"/>
    </location>
</feature>
<evidence type="ECO:0000256" key="4">
    <source>
        <dbReference type="ARBA" id="ARBA00023136"/>
    </source>
</evidence>
<evidence type="ECO:0000313" key="9">
    <source>
        <dbReference type="EMBL" id="KAF4454067.1"/>
    </source>
</evidence>
<feature type="transmembrane region" description="Helical" evidence="7">
    <location>
        <begin position="122"/>
        <end position="144"/>
    </location>
</feature>
<feature type="transmembrane region" description="Helical" evidence="7">
    <location>
        <begin position="45"/>
        <end position="61"/>
    </location>
</feature>
<evidence type="ECO:0000256" key="2">
    <source>
        <dbReference type="ARBA" id="ARBA00022692"/>
    </source>
</evidence>
<evidence type="ECO:0000256" key="5">
    <source>
        <dbReference type="ARBA" id="ARBA00038359"/>
    </source>
</evidence>
<feature type="compositionally biased region" description="Polar residues" evidence="6">
    <location>
        <begin position="338"/>
        <end position="357"/>
    </location>
</feature>
<proteinExistence type="inferred from homology"/>
<dbReference type="Proteomes" id="UP000605986">
    <property type="component" value="Unassembled WGS sequence"/>
</dbReference>
<feature type="region of interest" description="Disordered" evidence="6">
    <location>
        <begin position="282"/>
        <end position="302"/>
    </location>
</feature>
<evidence type="ECO:0000256" key="7">
    <source>
        <dbReference type="SAM" id="Phobius"/>
    </source>
</evidence>
<gene>
    <name evidence="9" type="ORF">F53441_3352</name>
</gene>
<reference evidence="9" key="1">
    <citation type="submission" date="2020-01" db="EMBL/GenBank/DDBJ databases">
        <title>Identification and distribution of gene clusters putatively required for synthesis of sphingolipid metabolism inhibitors in phylogenetically diverse species of the filamentous fungus Fusarium.</title>
        <authorList>
            <person name="Kim H.-S."/>
            <person name="Busman M."/>
            <person name="Brown D.W."/>
            <person name="Divon H."/>
            <person name="Uhlig S."/>
            <person name="Proctor R.H."/>
        </authorList>
    </citation>
    <scope>NUCLEOTIDE SEQUENCE</scope>
    <source>
        <strain evidence="9">NRRL 53441</strain>
    </source>
</reference>
<dbReference type="InterPro" id="IPR052337">
    <property type="entry name" value="SAT4-like"/>
</dbReference>
<dbReference type="OrthoDB" id="3936451at2759"/>
<dbReference type="InterPro" id="IPR049326">
    <property type="entry name" value="Rhodopsin_dom_fungi"/>
</dbReference>
<dbReference type="Pfam" id="PF20684">
    <property type="entry name" value="Fung_rhodopsin"/>
    <property type="match status" value="1"/>
</dbReference>
<keyword evidence="10" id="KW-1185">Reference proteome</keyword>
<keyword evidence="2 7" id="KW-0812">Transmembrane</keyword>
<dbReference type="PANTHER" id="PTHR33048:SF96">
    <property type="entry name" value="INTEGRAL MEMBRANE PROTEIN"/>
    <property type="match status" value="1"/>
</dbReference>
<evidence type="ECO:0000256" key="3">
    <source>
        <dbReference type="ARBA" id="ARBA00022989"/>
    </source>
</evidence>
<feature type="transmembrane region" description="Helical" evidence="7">
    <location>
        <begin position="204"/>
        <end position="222"/>
    </location>
</feature>
<accession>A0A8H4PAT4</accession>
<dbReference type="AlphaFoldDB" id="A0A8H4PAT4"/>
<comment type="similarity">
    <text evidence="5">Belongs to the SAT4 family.</text>
</comment>
<evidence type="ECO:0000313" key="10">
    <source>
        <dbReference type="Proteomes" id="UP000605986"/>
    </source>
</evidence>
<evidence type="ECO:0000256" key="1">
    <source>
        <dbReference type="ARBA" id="ARBA00004141"/>
    </source>
</evidence>
<protein>
    <recommendedName>
        <fullName evidence="8">Rhodopsin domain-containing protein</fullName>
    </recommendedName>
</protein>
<comment type="caution">
    <text evidence="9">The sequence shown here is derived from an EMBL/GenBank/DDBJ whole genome shotgun (WGS) entry which is preliminary data.</text>
</comment>